<dbReference type="GO" id="GO:0033218">
    <property type="term" value="F:amide binding"/>
    <property type="evidence" value="ECO:0007669"/>
    <property type="project" value="InterPro"/>
</dbReference>
<dbReference type="Pfam" id="PF13433">
    <property type="entry name" value="Peripla_BP_5"/>
    <property type="match status" value="1"/>
</dbReference>
<accession>A0A6S7AZ18</accession>
<dbReference type="AlphaFoldDB" id="A0A6S7AZ18"/>
<dbReference type="RefSeq" id="WP_175103487.1">
    <property type="nucleotide sequence ID" value="NZ_CADIKM010000003.1"/>
</dbReference>
<evidence type="ECO:0000313" key="2">
    <source>
        <dbReference type="Proteomes" id="UP000494115"/>
    </source>
</evidence>
<name>A0A6S7AZ18_9BURK</name>
<gene>
    <name evidence="1" type="primary">amiC_1</name>
    <name evidence="1" type="ORF">LMG28138_00954</name>
</gene>
<dbReference type="InterPro" id="IPR028082">
    <property type="entry name" value="Peripla_BP_I"/>
</dbReference>
<keyword evidence="2" id="KW-1185">Reference proteome</keyword>
<sequence length="402" mass="43990">MSAPRKARLEIPLGLLCSTTGTYGSVGQSMLNAAMLAIEQVAADARYDFAFTPVAADPGGELARYFSLSQQLLTNGVSHVIGCYTSSSRKEVAPLFERADALLWYPSHYEGFECSENIIYVGASPNQHIVPLAGYMLSTRGKRIYMVGSNYVWAWESNRVMRDIVESNGGSVLAERYLPLGVRDVHWIVDEIQTLKPDFIFSSLIGASTLALLTEYAASSGMGDRVDADYAPLTSCNLSEVDLQMVEPEARVGHICSAVYFQSTDSPANHAFVGAYRARFGGQSVTCADAEASYVAVHLLAEAILECGSADVERVRQCVVKCSIDAPQGTVRVDVENQHGFLTPRLGRSTANGHFDVLFASPEPVKPDPYLVWFDARRDVRGWSATEGRWASPRRQPLRVVQ</sequence>
<dbReference type="Gene3D" id="3.40.50.2300">
    <property type="match status" value="2"/>
</dbReference>
<dbReference type="CDD" id="cd06357">
    <property type="entry name" value="PBP1_AmiC"/>
    <property type="match status" value="1"/>
</dbReference>
<proteinExistence type="predicted"/>
<dbReference type="SUPFAM" id="SSF53822">
    <property type="entry name" value="Periplasmic binding protein-like I"/>
    <property type="match status" value="1"/>
</dbReference>
<dbReference type="Proteomes" id="UP000494115">
    <property type="component" value="Unassembled WGS sequence"/>
</dbReference>
<evidence type="ECO:0000313" key="1">
    <source>
        <dbReference type="EMBL" id="CAB3780024.1"/>
    </source>
</evidence>
<reference evidence="1 2" key="1">
    <citation type="submission" date="2020-04" db="EMBL/GenBank/DDBJ databases">
        <authorList>
            <person name="De Canck E."/>
        </authorList>
    </citation>
    <scope>NUCLEOTIDE SEQUENCE [LARGE SCALE GENOMIC DNA]</scope>
    <source>
        <strain evidence="1 2">LMG 28138</strain>
    </source>
</reference>
<organism evidence="1 2">
    <name type="scientific">Pararobbsia alpina</name>
    <dbReference type="NCBI Taxonomy" id="621374"/>
    <lineage>
        <taxon>Bacteria</taxon>
        <taxon>Pseudomonadati</taxon>
        <taxon>Pseudomonadota</taxon>
        <taxon>Betaproteobacteria</taxon>
        <taxon>Burkholderiales</taxon>
        <taxon>Burkholderiaceae</taxon>
        <taxon>Pararobbsia</taxon>
    </lineage>
</organism>
<protein>
    <submittedName>
        <fullName evidence="1">Aliphatic amidase expression-regulating protein</fullName>
    </submittedName>
</protein>
<dbReference type="EMBL" id="CADIKM010000003">
    <property type="protein sequence ID" value="CAB3780024.1"/>
    <property type="molecule type" value="Genomic_DNA"/>
</dbReference>
<dbReference type="InterPro" id="IPR039570">
    <property type="entry name" value="AmiC_PBP1"/>
</dbReference>
<dbReference type="PANTHER" id="PTHR47628">
    <property type="match status" value="1"/>
</dbReference>
<dbReference type="PANTHER" id="PTHR47628:SF1">
    <property type="entry name" value="ALIPHATIC AMIDASE EXPRESSION-REGULATING PROTEIN"/>
    <property type="match status" value="1"/>
</dbReference>